<organism evidence="7 8">
    <name type="scientific">Cymbomonas tetramitiformis</name>
    <dbReference type="NCBI Taxonomy" id="36881"/>
    <lineage>
        <taxon>Eukaryota</taxon>
        <taxon>Viridiplantae</taxon>
        <taxon>Chlorophyta</taxon>
        <taxon>Pyramimonadophyceae</taxon>
        <taxon>Pyramimonadales</taxon>
        <taxon>Pyramimonadaceae</taxon>
        <taxon>Cymbomonas</taxon>
    </lineage>
</organism>
<gene>
    <name evidence="7" type="ORF">CYMTET_15437</name>
</gene>
<evidence type="ECO:0000259" key="6">
    <source>
        <dbReference type="SMART" id="SM00045"/>
    </source>
</evidence>
<evidence type="ECO:0000256" key="3">
    <source>
        <dbReference type="ARBA" id="ARBA00022771"/>
    </source>
</evidence>
<proteinExistence type="predicted"/>
<dbReference type="EMBL" id="LGRX02006524">
    <property type="protein sequence ID" value="KAK3276492.1"/>
    <property type="molecule type" value="Genomic_DNA"/>
</dbReference>
<dbReference type="SMART" id="SM00045">
    <property type="entry name" value="DAGKa"/>
    <property type="match status" value="1"/>
</dbReference>
<dbReference type="PANTHER" id="PTHR11255">
    <property type="entry name" value="DIACYLGLYCEROL KINASE"/>
    <property type="match status" value="1"/>
</dbReference>
<evidence type="ECO:0000256" key="5">
    <source>
        <dbReference type="ARBA" id="ARBA00022840"/>
    </source>
</evidence>
<reference evidence="7 8" key="1">
    <citation type="journal article" date="2015" name="Genome Biol. Evol.">
        <title>Comparative Genomics of a Bacterivorous Green Alga Reveals Evolutionary Causalities and Consequences of Phago-Mixotrophic Mode of Nutrition.</title>
        <authorList>
            <person name="Burns J.A."/>
            <person name="Paasch A."/>
            <person name="Narechania A."/>
            <person name="Kim E."/>
        </authorList>
    </citation>
    <scope>NUCLEOTIDE SEQUENCE [LARGE SCALE GENOMIC DNA]</scope>
    <source>
        <strain evidence="7 8">PLY_AMNH</strain>
    </source>
</reference>
<dbReference type="GO" id="GO:0005524">
    <property type="term" value="F:ATP binding"/>
    <property type="evidence" value="ECO:0007669"/>
    <property type="project" value="UniProtKB-KW"/>
</dbReference>
<dbReference type="AlphaFoldDB" id="A0AAE0GEG5"/>
<dbReference type="SUPFAM" id="SSF111331">
    <property type="entry name" value="NAD kinase/diacylglycerol kinase-like"/>
    <property type="match status" value="1"/>
</dbReference>
<keyword evidence="1" id="KW-0808">Transferase</keyword>
<comment type="caution">
    <text evidence="7">The sequence shown here is derived from an EMBL/GenBank/DDBJ whole genome shotgun (WGS) entry which is preliminary data.</text>
</comment>
<keyword evidence="2" id="KW-0547">Nucleotide-binding</keyword>
<feature type="domain" description="Diacylglycerol kinase accessory" evidence="6">
    <location>
        <begin position="1"/>
        <end position="66"/>
    </location>
</feature>
<keyword evidence="3" id="KW-0863">Zinc-finger</keyword>
<dbReference type="Gene3D" id="2.60.200.40">
    <property type="match status" value="1"/>
</dbReference>
<name>A0AAE0GEG5_9CHLO</name>
<dbReference type="GO" id="GO:0016020">
    <property type="term" value="C:membrane"/>
    <property type="evidence" value="ECO:0007669"/>
    <property type="project" value="UniProtKB-SubCell"/>
</dbReference>
<evidence type="ECO:0000256" key="1">
    <source>
        <dbReference type="ARBA" id="ARBA00022679"/>
    </source>
</evidence>
<dbReference type="PANTHER" id="PTHR11255:SF54">
    <property type="entry name" value="DIACYLGLYCEROL KINASE THETA"/>
    <property type="match status" value="1"/>
</dbReference>
<keyword evidence="4" id="KW-0418">Kinase</keyword>
<keyword evidence="8" id="KW-1185">Reference proteome</keyword>
<dbReference type="InterPro" id="IPR000756">
    <property type="entry name" value="Diacylglycerol_kin_accessory"/>
</dbReference>
<dbReference type="GO" id="GO:0004143">
    <property type="term" value="F:ATP-dependent diacylglycerol kinase activity"/>
    <property type="evidence" value="ECO:0007669"/>
    <property type="project" value="InterPro"/>
</dbReference>
<accession>A0AAE0GEG5</accession>
<dbReference type="InterPro" id="IPR037607">
    <property type="entry name" value="DGK"/>
</dbReference>
<dbReference type="Pfam" id="PF00609">
    <property type="entry name" value="DAGK_acc"/>
    <property type="match status" value="1"/>
</dbReference>
<dbReference type="InterPro" id="IPR016064">
    <property type="entry name" value="NAD/diacylglycerol_kinase_sf"/>
</dbReference>
<dbReference type="GO" id="GO:0008270">
    <property type="term" value="F:zinc ion binding"/>
    <property type="evidence" value="ECO:0007669"/>
    <property type="project" value="UniProtKB-KW"/>
</dbReference>
<evidence type="ECO:0000256" key="2">
    <source>
        <dbReference type="ARBA" id="ARBA00022741"/>
    </source>
</evidence>
<evidence type="ECO:0000313" key="8">
    <source>
        <dbReference type="Proteomes" id="UP001190700"/>
    </source>
</evidence>
<protein>
    <recommendedName>
        <fullName evidence="6">Diacylglycerol kinase accessory domain-containing protein</fullName>
    </recommendedName>
</protein>
<sequence>GVKLWQGEDLPHASMQDGQLEVVGVSGSFHLGQLQVGLSSALCLRQCRHIKIATRETLPMQVDGEPWCQPPSTVEFAAHNQAWMLQRQTEESAGDISAVLDEVLHDCEAEKKISSTLRLHILSELARRLHT</sequence>
<dbReference type="Proteomes" id="UP001190700">
    <property type="component" value="Unassembled WGS sequence"/>
</dbReference>
<feature type="non-terminal residue" evidence="7">
    <location>
        <position position="1"/>
    </location>
</feature>
<keyword evidence="3" id="KW-0479">Metal-binding</keyword>
<dbReference type="GO" id="GO:0007200">
    <property type="term" value="P:phospholipase C-activating G protein-coupled receptor signaling pathway"/>
    <property type="evidence" value="ECO:0007669"/>
    <property type="project" value="InterPro"/>
</dbReference>
<evidence type="ECO:0000256" key="4">
    <source>
        <dbReference type="ARBA" id="ARBA00022777"/>
    </source>
</evidence>
<evidence type="ECO:0000313" key="7">
    <source>
        <dbReference type="EMBL" id="KAK3276492.1"/>
    </source>
</evidence>
<keyword evidence="3" id="KW-0862">Zinc</keyword>
<keyword evidence="5" id="KW-0067">ATP-binding</keyword>